<dbReference type="GO" id="GO:0005886">
    <property type="term" value="C:plasma membrane"/>
    <property type="evidence" value="ECO:0007669"/>
    <property type="project" value="TreeGrafter"/>
</dbReference>
<evidence type="ECO:0000256" key="16">
    <source>
        <dbReference type="SAM" id="Phobius"/>
    </source>
</evidence>
<dbReference type="InterPro" id="IPR018365">
    <property type="entry name" value="Cell_cycle_FtsW-rel_CS"/>
</dbReference>
<feature type="transmembrane region" description="Helical" evidence="16">
    <location>
        <begin position="135"/>
        <end position="154"/>
    </location>
</feature>
<evidence type="ECO:0000256" key="4">
    <source>
        <dbReference type="ARBA" id="ARBA00022692"/>
    </source>
</evidence>
<evidence type="ECO:0000256" key="8">
    <source>
        <dbReference type="ARBA" id="ARBA00023136"/>
    </source>
</evidence>
<feature type="transmembrane region" description="Helical" evidence="16">
    <location>
        <begin position="184"/>
        <end position="202"/>
    </location>
</feature>
<keyword evidence="8 16" id="KW-0472">Membrane</keyword>
<evidence type="ECO:0000256" key="12">
    <source>
        <dbReference type="ARBA" id="ARBA00041185"/>
    </source>
</evidence>
<dbReference type="AlphaFoldDB" id="A0A1G2BX43"/>
<dbReference type="GO" id="GO:0015648">
    <property type="term" value="F:lipid-linked peptidoglycan transporter activity"/>
    <property type="evidence" value="ECO:0007669"/>
    <property type="project" value="TreeGrafter"/>
</dbReference>
<evidence type="ECO:0000256" key="1">
    <source>
        <dbReference type="ARBA" id="ARBA00004141"/>
    </source>
</evidence>
<dbReference type="EMBL" id="MHKQ01000018">
    <property type="protein sequence ID" value="OGY93753.1"/>
    <property type="molecule type" value="Genomic_DNA"/>
</dbReference>
<keyword evidence="3" id="KW-0808">Transferase</keyword>
<dbReference type="EC" id="2.4.99.28" evidence="14"/>
<keyword evidence="2" id="KW-0328">Glycosyltransferase</keyword>
<accession>A0A1G2BX43</accession>
<comment type="similarity">
    <text evidence="11">Belongs to the SEDS family. FtsW subfamily.</text>
</comment>
<dbReference type="GO" id="GO:0009252">
    <property type="term" value="P:peptidoglycan biosynthetic process"/>
    <property type="evidence" value="ECO:0007669"/>
    <property type="project" value="UniProtKB-KW"/>
</dbReference>
<reference evidence="17 18" key="1">
    <citation type="journal article" date="2016" name="Nat. Commun.">
        <title>Thousands of microbial genomes shed light on interconnected biogeochemical processes in an aquifer system.</title>
        <authorList>
            <person name="Anantharaman K."/>
            <person name="Brown C.T."/>
            <person name="Hug L.A."/>
            <person name="Sharon I."/>
            <person name="Castelle C.J."/>
            <person name="Probst A.J."/>
            <person name="Thomas B.C."/>
            <person name="Singh A."/>
            <person name="Wilkins M.J."/>
            <person name="Karaoz U."/>
            <person name="Brodie E.L."/>
            <person name="Williams K.H."/>
            <person name="Hubbard S.S."/>
            <person name="Banfield J.F."/>
        </authorList>
    </citation>
    <scope>NUCLEOTIDE SEQUENCE [LARGE SCALE GENOMIC DNA]</scope>
</reference>
<dbReference type="GO" id="GO:0008360">
    <property type="term" value="P:regulation of cell shape"/>
    <property type="evidence" value="ECO:0007669"/>
    <property type="project" value="UniProtKB-KW"/>
</dbReference>
<evidence type="ECO:0000256" key="13">
    <source>
        <dbReference type="ARBA" id="ARBA00041418"/>
    </source>
</evidence>
<evidence type="ECO:0000256" key="7">
    <source>
        <dbReference type="ARBA" id="ARBA00022989"/>
    </source>
</evidence>
<evidence type="ECO:0000256" key="11">
    <source>
        <dbReference type="ARBA" id="ARBA00038053"/>
    </source>
</evidence>
<dbReference type="PANTHER" id="PTHR30474:SF2">
    <property type="entry name" value="PEPTIDOGLYCAN GLYCOSYLTRANSFERASE FTSW-RELATED"/>
    <property type="match status" value="1"/>
</dbReference>
<name>A0A1G2BX43_9BACT</name>
<evidence type="ECO:0000256" key="2">
    <source>
        <dbReference type="ARBA" id="ARBA00022676"/>
    </source>
</evidence>
<evidence type="ECO:0000256" key="10">
    <source>
        <dbReference type="ARBA" id="ARBA00033270"/>
    </source>
</evidence>
<keyword evidence="5" id="KW-0133">Cell shape</keyword>
<dbReference type="PROSITE" id="PS00428">
    <property type="entry name" value="FTSW_RODA_SPOVE"/>
    <property type="match status" value="1"/>
</dbReference>
<feature type="transmembrane region" description="Helical" evidence="16">
    <location>
        <begin position="336"/>
        <end position="356"/>
    </location>
</feature>
<dbReference type="InterPro" id="IPR011923">
    <property type="entry name" value="RodA/MrdB"/>
</dbReference>
<dbReference type="Proteomes" id="UP000177626">
    <property type="component" value="Unassembled WGS sequence"/>
</dbReference>
<dbReference type="InterPro" id="IPR001182">
    <property type="entry name" value="FtsW/RodA"/>
</dbReference>
<evidence type="ECO:0000313" key="17">
    <source>
        <dbReference type="EMBL" id="OGY93753.1"/>
    </source>
</evidence>
<evidence type="ECO:0000256" key="3">
    <source>
        <dbReference type="ARBA" id="ARBA00022679"/>
    </source>
</evidence>
<feature type="transmembrane region" description="Helical" evidence="16">
    <location>
        <begin position="263"/>
        <end position="292"/>
    </location>
</feature>
<feature type="transmembrane region" description="Helical" evidence="16">
    <location>
        <begin position="49"/>
        <end position="69"/>
    </location>
</feature>
<evidence type="ECO:0000256" key="5">
    <source>
        <dbReference type="ARBA" id="ARBA00022960"/>
    </source>
</evidence>
<feature type="transmembrane region" description="Helical" evidence="16">
    <location>
        <begin position="101"/>
        <end position="123"/>
    </location>
</feature>
<feature type="transmembrane region" description="Helical" evidence="16">
    <location>
        <begin position="12"/>
        <end position="34"/>
    </location>
</feature>
<dbReference type="Pfam" id="PF01098">
    <property type="entry name" value="FTSW_RODA_SPOVE"/>
    <property type="match status" value="1"/>
</dbReference>
<dbReference type="PANTHER" id="PTHR30474">
    <property type="entry name" value="CELL CYCLE PROTEIN"/>
    <property type="match status" value="1"/>
</dbReference>
<keyword evidence="7 16" id="KW-1133">Transmembrane helix</keyword>
<sequence>MKNFLAKWRKIDWLVFFAILILLVLGISILYSLSLNTDTNNFSIFRKQIFFVLSGLALFFLVSSINYNVWLTYSKLIYIIFAGILLAVLFLGQTVKGTTGWINFGIFNIQPVEFAKVALIIILARYFSLYSGEFFMFRHIVKSGLLAFLFVGLVMLQPDLGSALVLLGTWLIVLLFTGISKKHFWWLTGAFLAAVIVAWFFVLQPYQQSRILTFIDPGRDPQGDGYNVIQSIVAVGSGQVFGRGLALGSQSSLNFLPEPGTDFIFAVIAEDLGLVGVTLVLGLFVFIFYRLFMTMRKSQDNFGIYLILGIAAMLLVQIFINIGMNMGISPVTGIPLPLVSAGGSSMWAVMIALGIAQSVHSRST</sequence>
<comment type="subcellular location">
    <subcellularLocation>
        <location evidence="1">Membrane</location>
        <topology evidence="1">Multi-pass membrane protein</topology>
    </subcellularLocation>
</comment>
<keyword evidence="6" id="KW-0573">Peptidoglycan synthesis</keyword>
<dbReference type="GO" id="GO:0051301">
    <property type="term" value="P:cell division"/>
    <property type="evidence" value="ECO:0007669"/>
    <property type="project" value="InterPro"/>
</dbReference>
<gene>
    <name evidence="17" type="ORF">A2406_04280</name>
</gene>
<dbReference type="NCBIfam" id="TIGR02210">
    <property type="entry name" value="rodA_shape"/>
    <property type="match status" value="1"/>
</dbReference>
<keyword evidence="4 16" id="KW-0812">Transmembrane</keyword>
<evidence type="ECO:0000313" key="18">
    <source>
        <dbReference type="Proteomes" id="UP000177626"/>
    </source>
</evidence>
<evidence type="ECO:0000256" key="14">
    <source>
        <dbReference type="ARBA" id="ARBA00044770"/>
    </source>
</evidence>
<feature type="transmembrane region" description="Helical" evidence="16">
    <location>
        <begin position="304"/>
        <end position="324"/>
    </location>
</feature>
<evidence type="ECO:0000256" key="15">
    <source>
        <dbReference type="ARBA" id="ARBA00049902"/>
    </source>
</evidence>
<evidence type="ECO:0000256" key="6">
    <source>
        <dbReference type="ARBA" id="ARBA00022984"/>
    </source>
</evidence>
<comment type="catalytic activity">
    <reaction evidence="15">
        <text>[GlcNAc-(1-&gt;4)-Mur2Ac(oyl-L-Ala-gamma-D-Glu-L-Lys-D-Ala-D-Ala)](n)-di-trans,octa-cis-undecaprenyl diphosphate + beta-D-GlcNAc-(1-&gt;4)-Mur2Ac(oyl-L-Ala-gamma-D-Glu-L-Lys-D-Ala-D-Ala)-di-trans,octa-cis-undecaprenyl diphosphate = [GlcNAc-(1-&gt;4)-Mur2Ac(oyl-L-Ala-gamma-D-Glu-L-Lys-D-Ala-D-Ala)](n+1)-di-trans,octa-cis-undecaprenyl diphosphate + di-trans,octa-cis-undecaprenyl diphosphate + H(+)</text>
        <dbReference type="Rhea" id="RHEA:23708"/>
        <dbReference type="Rhea" id="RHEA-COMP:9602"/>
        <dbReference type="Rhea" id="RHEA-COMP:9603"/>
        <dbReference type="ChEBI" id="CHEBI:15378"/>
        <dbReference type="ChEBI" id="CHEBI:58405"/>
        <dbReference type="ChEBI" id="CHEBI:60033"/>
        <dbReference type="ChEBI" id="CHEBI:78435"/>
        <dbReference type="EC" id="2.4.99.28"/>
    </reaction>
</comment>
<feature type="transmembrane region" description="Helical" evidence="16">
    <location>
        <begin position="76"/>
        <end position="95"/>
    </location>
</feature>
<comment type="caution">
    <text evidence="17">The sequence shown here is derived from an EMBL/GenBank/DDBJ whole genome shotgun (WGS) entry which is preliminary data.</text>
</comment>
<feature type="transmembrane region" description="Helical" evidence="16">
    <location>
        <begin position="160"/>
        <end position="177"/>
    </location>
</feature>
<protein>
    <recommendedName>
        <fullName evidence="12">Probable peptidoglycan glycosyltransferase FtsW</fullName>
        <ecNumber evidence="14">2.4.99.28</ecNumber>
    </recommendedName>
    <alternativeName>
        <fullName evidence="13">Cell division protein FtsW</fullName>
    </alternativeName>
    <alternativeName>
        <fullName evidence="10">Cell wall polymerase</fullName>
    </alternativeName>
    <alternativeName>
        <fullName evidence="9">Peptidoglycan polymerase</fullName>
    </alternativeName>
</protein>
<organism evidence="17 18">
    <name type="scientific">Candidatus Komeilibacteria bacterium RIFOXYC1_FULL_37_11</name>
    <dbReference type="NCBI Taxonomy" id="1798555"/>
    <lineage>
        <taxon>Bacteria</taxon>
        <taxon>Candidatus Komeiliibacteriota</taxon>
    </lineage>
</organism>
<proteinExistence type="inferred from homology"/>
<dbReference type="GO" id="GO:0032153">
    <property type="term" value="C:cell division site"/>
    <property type="evidence" value="ECO:0007669"/>
    <property type="project" value="TreeGrafter"/>
</dbReference>
<evidence type="ECO:0000256" key="9">
    <source>
        <dbReference type="ARBA" id="ARBA00032370"/>
    </source>
</evidence>
<dbReference type="GO" id="GO:0008955">
    <property type="term" value="F:peptidoglycan glycosyltransferase activity"/>
    <property type="evidence" value="ECO:0007669"/>
    <property type="project" value="UniProtKB-EC"/>
</dbReference>